<comment type="caution">
    <text evidence="1">The sequence shown here is derived from an EMBL/GenBank/DDBJ whole genome shotgun (WGS) entry which is preliminary data.</text>
</comment>
<dbReference type="EMBL" id="JACKTG010000084">
    <property type="protein sequence ID" value="MCV6992727.1"/>
    <property type="molecule type" value="Genomic_DNA"/>
</dbReference>
<dbReference type="Proteomes" id="UP001207588">
    <property type="component" value="Unassembled WGS sequence"/>
</dbReference>
<dbReference type="AlphaFoldDB" id="A0AAW5SDE5"/>
<dbReference type="RefSeq" id="WP_045373223.1">
    <property type="nucleotide sequence ID" value="NZ_JACKTG010000084.1"/>
</dbReference>
<accession>A0AAW5SDE5</accession>
<protein>
    <recommendedName>
        <fullName evidence="3">Restriction endonuclease</fullName>
    </recommendedName>
</protein>
<evidence type="ECO:0000313" key="1">
    <source>
        <dbReference type="EMBL" id="MCV6992727.1"/>
    </source>
</evidence>
<organism evidence="1 2">
    <name type="scientific">Mycobacterium bouchedurhonense</name>
    <dbReference type="NCBI Taxonomy" id="701041"/>
    <lineage>
        <taxon>Bacteria</taxon>
        <taxon>Bacillati</taxon>
        <taxon>Actinomycetota</taxon>
        <taxon>Actinomycetes</taxon>
        <taxon>Mycobacteriales</taxon>
        <taxon>Mycobacteriaceae</taxon>
        <taxon>Mycobacterium</taxon>
        <taxon>Mycobacterium avium complex (MAC)</taxon>
    </lineage>
</organism>
<evidence type="ECO:0000313" key="2">
    <source>
        <dbReference type="Proteomes" id="UP001207588"/>
    </source>
</evidence>
<evidence type="ECO:0008006" key="3">
    <source>
        <dbReference type="Google" id="ProtNLM"/>
    </source>
</evidence>
<gene>
    <name evidence="1" type="ORF">H7I91_26180</name>
</gene>
<name>A0AAW5SDE5_MYCBC</name>
<sequence length="298" mass="32811">MAPSSRQGLRTEAQLPVPLPYHLRPEDIMRLVEDLHLLLHELNVQLHERGYERLEELLDPAGFSGLLSRAIVDGIHRQSRALDRNEYHNGYPDLVPHGVYPGNSVQHGTKGGLEVKASRYPSGWQTHGPRAGWFCIVQFVLDADQTIAIQQRAPTQIVAVMIAELAMEDWSWAPAAPGRIRSGTASVKPSGAAKLRAGAVWVHPAYEAEHQELLLRARLRGFSEKANDVVHDILSASGATALSKMDIVHLAAKAESIPDPERIRSTVDRAVTHLRRSGAIKVAGRGTYLAAHHHDDNT</sequence>
<reference evidence="1" key="1">
    <citation type="submission" date="2020-07" db="EMBL/GenBank/DDBJ databases">
        <authorList>
            <person name="Pettersson B.M.F."/>
            <person name="Behra P.R.K."/>
            <person name="Ramesh M."/>
            <person name="Das S."/>
            <person name="Dasgupta S."/>
            <person name="Kirsebom L.A."/>
        </authorList>
    </citation>
    <scope>NUCLEOTIDE SEQUENCE</scope>
    <source>
        <strain evidence="1">DSM 45439</strain>
    </source>
</reference>
<proteinExistence type="predicted"/>
<reference evidence="1" key="2">
    <citation type="journal article" date="2022" name="BMC Genomics">
        <title>Comparative genome analysis of mycobacteria focusing on tRNA and non-coding RNA.</title>
        <authorList>
            <person name="Behra P.R.K."/>
            <person name="Pettersson B.M.F."/>
            <person name="Ramesh M."/>
            <person name="Das S."/>
            <person name="Dasgupta S."/>
            <person name="Kirsebom L.A."/>
        </authorList>
    </citation>
    <scope>NUCLEOTIDE SEQUENCE</scope>
    <source>
        <strain evidence="1">DSM 45439</strain>
    </source>
</reference>